<dbReference type="Gene3D" id="3.40.30.10">
    <property type="entry name" value="Glutaredoxin"/>
    <property type="match status" value="1"/>
</dbReference>
<evidence type="ECO:0000256" key="5">
    <source>
        <dbReference type="ARBA" id="ARBA00023284"/>
    </source>
</evidence>
<dbReference type="InterPro" id="IPR013766">
    <property type="entry name" value="Thioredoxin_domain"/>
</dbReference>
<reference evidence="7 8" key="1">
    <citation type="journal article" date="2011" name="J. Bacteriol.">
        <title>Complete genome sequence of Amycolicicoccus subflavus DQS3-9A1T, an actinomycete isolated from crude oil-polluted soil.</title>
        <authorList>
            <person name="Cai M."/>
            <person name="Chen W.M."/>
            <person name="Nie Y."/>
            <person name="Chi C.Q."/>
            <person name="Wang Y.N."/>
            <person name="Tang Y.Q."/>
            <person name="Li G.Y."/>
            <person name="Wu X.L."/>
        </authorList>
    </citation>
    <scope>NUCLEOTIDE SEQUENCE [LARGE SCALE GENOMIC DNA]</scope>
    <source>
        <strain evidence="8">DSM 45089 / DQS3-9A1</strain>
    </source>
</reference>
<gene>
    <name evidence="7" type="ordered locus">AS9A_0268</name>
</gene>
<keyword evidence="4" id="KW-1015">Disulfide bond</keyword>
<accession>F6EG25</accession>
<keyword evidence="5" id="KW-0676">Redox-active center</keyword>
<organism evidence="7 8">
    <name type="scientific">Hoyosella subflava (strain DSM 45089 / JCM 17490 / NBRC 109087 / DQS3-9A1)</name>
    <name type="common">Amycolicicoccus subflavus</name>
    <dbReference type="NCBI Taxonomy" id="443218"/>
    <lineage>
        <taxon>Bacteria</taxon>
        <taxon>Bacillati</taxon>
        <taxon>Actinomycetota</taxon>
        <taxon>Actinomycetes</taxon>
        <taxon>Mycobacteriales</taxon>
        <taxon>Hoyosellaceae</taxon>
        <taxon>Hoyosella</taxon>
    </lineage>
</organism>
<dbReference type="STRING" id="443218.AS9A_0268"/>
<dbReference type="OrthoDB" id="9796554at2"/>
<evidence type="ECO:0000256" key="3">
    <source>
        <dbReference type="ARBA" id="ARBA00022968"/>
    </source>
</evidence>
<protein>
    <submittedName>
        <fullName evidence="7">Putative thiol-disulfide oxidoreductase</fullName>
    </submittedName>
</protein>
<dbReference type="InterPro" id="IPR036249">
    <property type="entry name" value="Thioredoxin-like_sf"/>
</dbReference>
<dbReference type="RefSeq" id="WP_013805079.1">
    <property type="nucleotide sequence ID" value="NC_015564.1"/>
</dbReference>
<dbReference type="InterPro" id="IPR017937">
    <property type="entry name" value="Thioredoxin_CS"/>
</dbReference>
<proteinExistence type="predicted"/>
<sequence>MTPGRRGAVAALVVVVALIVAIWPRSGEDEVAVSVMPGTATEQPERRDQDTPEALAGPRLDANLMPCPEPVASPPARWPAGSALEILAGLQLGCLSDGTRVDLSSVLAGKPAVINVWAYWCAPCAEELPALQEYADSVGDSVTVLTVHRDPNERNALLKLTEYGVDLPGVQDGSGTVAGLLGAPNVLPVTIVLRADGTLARILAVPFTSASEIADAVTEALGGAQ</sequence>
<dbReference type="Proteomes" id="UP000009235">
    <property type="component" value="Chromosome"/>
</dbReference>
<evidence type="ECO:0000259" key="6">
    <source>
        <dbReference type="PROSITE" id="PS51352"/>
    </source>
</evidence>
<dbReference type="GO" id="GO:0016209">
    <property type="term" value="F:antioxidant activity"/>
    <property type="evidence" value="ECO:0007669"/>
    <property type="project" value="InterPro"/>
</dbReference>
<dbReference type="GO" id="GO:0017004">
    <property type="term" value="P:cytochrome complex assembly"/>
    <property type="evidence" value="ECO:0007669"/>
    <property type="project" value="UniProtKB-KW"/>
</dbReference>
<name>F6EG25_HOYSD</name>
<evidence type="ECO:0000256" key="1">
    <source>
        <dbReference type="ARBA" id="ARBA00004196"/>
    </source>
</evidence>
<dbReference type="EMBL" id="CP002786">
    <property type="protein sequence ID" value="AEF38727.1"/>
    <property type="molecule type" value="Genomic_DNA"/>
</dbReference>
<feature type="domain" description="Thioredoxin" evidence="6">
    <location>
        <begin position="72"/>
        <end position="222"/>
    </location>
</feature>
<comment type="subcellular location">
    <subcellularLocation>
        <location evidence="1">Cell envelope</location>
    </subcellularLocation>
</comment>
<dbReference type="KEGG" id="asd:AS9A_0268"/>
<dbReference type="HOGENOM" id="CLU_042529_6_1_11"/>
<keyword evidence="3" id="KW-0812">Transmembrane</keyword>
<dbReference type="eggNOG" id="COG0526">
    <property type="taxonomic scope" value="Bacteria"/>
</dbReference>
<dbReference type="GO" id="GO:0016491">
    <property type="term" value="F:oxidoreductase activity"/>
    <property type="evidence" value="ECO:0007669"/>
    <property type="project" value="InterPro"/>
</dbReference>
<dbReference type="GO" id="GO:0030313">
    <property type="term" value="C:cell envelope"/>
    <property type="evidence" value="ECO:0007669"/>
    <property type="project" value="UniProtKB-SubCell"/>
</dbReference>
<evidence type="ECO:0000256" key="2">
    <source>
        <dbReference type="ARBA" id="ARBA00022748"/>
    </source>
</evidence>
<evidence type="ECO:0000313" key="8">
    <source>
        <dbReference type="Proteomes" id="UP000009235"/>
    </source>
</evidence>
<dbReference type="InterPro" id="IPR050553">
    <property type="entry name" value="Thioredoxin_ResA/DsbE_sf"/>
</dbReference>
<dbReference type="PANTHER" id="PTHR42852">
    <property type="entry name" value="THIOL:DISULFIDE INTERCHANGE PROTEIN DSBE"/>
    <property type="match status" value="1"/>
</dbReference>
<dbReference type="Pfam" id="PF00578">
    <property type="entry name" value="AhpC-TSA"/>
    <property type="match status" value="1"/>
</dbReference>
<dbReference type="PROSITE" id="PS00194">
    <property type="entry name" value="THIOREDOXIN_1"/>
    <property type="match status" value="1"/>
</dbReference>
<keyword evidence="8" id="KW-1185">Reference proteome</keyword>
<dbReference type="AlphaFoldDB" id="F6EG25"/>
<dbReference type="PANTHER" id="PTHR42852:SF6">
    <property type="entry name" value="THIOL:DISULFIDE INTERCHANGE PROTEIN DSBE"/>
    <property type="match status" value="1"/>
</dbReference>
<keyword evidence="3" id="KW-0735">Signal-anchor</keyword>
<dbReference type="InterPro" id="IPR000866">
    <property type="entry name" value="AhpC/TSA"/>
</dbReference>
<evidence type="ECO:0000256" key="4">
    <source>
        <dbReference type="ARBA" id="ARBA00023157"/>
    </source>
</evidence>
<keyword evidence="2" id="KW-0201">Cytochrome c-type biogenesis</keyword>
<evidence type="ECO:0000313" key="7">
    <source>
        <dbReference type="EMBL" id="AEF38727.1"/>
    </source>
</evidence>
<dbReference type="SUPFAM" id="SSF52833">
    <property type="entry name" value="Thioredoxin-like"/>
    <property type="match status" value="1"/>
</dbReference>
<dbReference type="PROSITE" id="PS51352">
    <property type="entry name" value="THIOREDOXIN_2"/>
    <property type="match status" value="1"/>
</dbReference>
<dbReference type="CDD" id="cd02966">
    <property type="entry name" value="TlpA_like_family"/>
    <property type="match status" value="1"/>
</dbReference>